<evidence type="ECO:0000256" key="10">
    <source>
        <dbReference type="ARBA" id="ARBA00023004"/>
    </source>
</evidence>
<evidence type="ECO:0000256" key="22">
    <source>
        <dbReference type="ARBA" id="ARBA00049565"/>
    </source>
</evidence>
<dbReference type="EMBL" id="VJMJ01000207">
    <property type="protein sequence ID" value="KAF0726784.1"/>
    <property type="molecule type" value="Genomic_DNA"/>
</dbReference>
<comment type="catalytic activity">
    <reaction evidence="20">
        <text>a 5'-end (N(7)-methyl 5'-triphosphoguanosine)-(N(6),2'-O-dimethyladenosine) in U6 snRNA + 2-oxoglutarate + O2 = a 5'-end (N(7)-methyl 5'-triphosphoguanosine)-(2'-O-methyladenosine) in U6 snRNA + formaldehyde + succinate + CO2</text>
        <dbReference type="Rhea" id="RHEA:57904"/>
        <dbReference type="Rhea" id="RHEA-COMP:15030"/>
        <dbReference type="Rhea" id="RHEA-COMP:15031"/>
        <dbReference type="ChEBI" id="CHEBI:15379"/>
        <dbReference type="ChEBI" id="CHEBI:16526"/>
        <dbReference type="ChEBI" id="CHEBI:16810"/>
        <dbReference type="ChEBI" id="CHEBI:16842"/>
        <dbReference type="ChEBI" id="CHEBI:30031"/>
        <dbReference type="ChEBI" id="CHEBI:85958"/>
        <dbReference type="ChEBI" id="CHEBI:85959"/>
    </reaction>
</comment>
<evidence type="ECO:0000313" key="25">
    <source>
        <dbReference type="EMBL" id="KAF0726784.1"/>
    </source>
</evidence>
<comment type="catalytic activity">
    <reaction evidence="18">
        <text>an N(1)-methyladenosine in tRNA + 2-oxoglutarate + O2 = an adenosine in tRNA + formaldehyde + succinate + CO2</text>
        <dbReference type="Rhea" id="RHEA:54576"/>
        <dbReference type="Rhea" id="RHEA-COMP:10242"/>
        <dbReference type="Rhea" id="RHEA-COMP:12312"/>
        <dbReference type="ChEBI" id="CHEBI:15379"/>
        <dbReference type="ChEBI" id="CHEBI:16526"/>
        <dbReference type="ChEBI" id="CHEBI:16810"/>
        <dbReference type="ChEBI" id="CHEBI:16842"/>
        <dbReference type="ChEBI" id="CHEBI:30031"/>
        <dbReference type="ChEBI" id="CHEBI:74411"/>
        <dbReference type="ChEBI" id="CHEBI:74491"/>
    </reaction>
</comment>
<comment type="subunit">
    <text evidence="17">Monomer. May also exist as homodimer.</text>
</comment>
<evidence type="ECO:0000256" key="20">
    <source>
        <dbReference type="ARBA" id="ARBA00048582"/>
    </source>
</evidence>
<evidence type="ECO:0000256" key="9">
    <source>
        <dbReference type="ARBA" id="ARBA00023002"/>
    </source>
</evidence>
<dbReference type="PANTHER" id="PTHR31291:SF2">
    <property type="entry name" value="ALPHA-KETOGLUTARATE-DEPENDENT DIOXYGENASE FTO"/>
    <property type="match status" value="1"/>
</dbReference>
<evidence type="ECO:0000313" key="26">
    <source>
        <dbReference type="Proteomes" id="UP000481153"/>
    </source>
</evidence>
<comment type="subcellular location">
    <subcellularLocation>
        <location evidence="2">Cytoplasm</location>
    </subcellularLocation>
    <subcellularLocation>
        <location evidence="1">Nucleus speckle</location>
    </subcellularLocation>
</comment>
<dbReference type="GO" id="GO:0016607">
    <property type="term" value="C:nuclear speck"/>
    <property type="evidence" value="ECO:0007669"/>
    <property type="project" value="UniProtKB-SubCell"/>
</dbReference>
<gene>
    <name evidence="25" type="ORF">Ae201684_015040</name>
</gene>
<evidence type="ECO:0000256" key="21">
    <source>
        <dbReference type="ARBA" id="ARBA00049056"/>
    </source>
</evidence>
<dbReference type="SUPFAM" id="SSF51197">
    <property type="entry name" value="Clavaminate synthase-like"/>
    <property type="match status" value="1"/>
</dbReference>
<dbReference type="AlphaFoldDB" id="A0A6G0WHV1"/>
<feature type="compositionally biased region" description="Low complexity" evidence="23">
    <location>
        <begin position="26"/>
        <end position="42"/>
    </location>
</feature>
<dbReference type="EC" id="1.14.11.53" evidence="4"/>
<evidence type="ECO:0000256" key="6">
    <source>
        <dbReference type="ARBA" id="ARBA00022490"/>
    </source>
</evidence>
<protein>
    <recommendedName>
        <fullName evidence="5">Alpha-ketoglutarate-dependent dioxygenase FTO</fullName>
        <ecNumber evidence="4">1.14.11.53</ecNumber>
    </recommendedName>
    <alternativeName>
        <fullName evidence="12">U6 small nuclear RNA (2'-O-methyladenosine-N(6)-)-demethylase FTO</fullName>
    </alternativeName>
    <alternativeName>
        <fullName evidence="13">U6 small nuclear RNA N(6)-methyladenosine-demethylase FTO</fullName>
    </alternativeName>
    <alternativeName>
        <fullName evidence="15">mRNA (2'-O-methyladenosine-N(6)-)-demethylase FTO</fullName>
    </alternativeName>
    <alternativeName>
        <fullName evidence="16">mRNA N(6)-methyladenosine demethylase FTO</fullName>
    </alternativeName>
    <alternativeName>
        <fullName evidence="14">tRNA N1-methyl adenine demethylase FTO</fullName>
    </alternativeName>
</protein>
<evidence type="ECO:0000256" key="3">
    <source>
        <dbReference type="ARBA" id="ARBA00006264"/>
    </source>
</evidence>
<evidence type="ECO:0000256" key="13">
    <source>
        <dbReference type="ARBA" id="ARBA00030546"/>
    </source>
</evidence>
<evidence type="ECO:0000256" key="1">
    <source>
        <dbReference type="ARBA" id="ARBA00004324"/>
    </source>
</evidence>
<dbReference type="InterPro" id="IPR032868">
    <property type="entry name" value="FTO"/>
</dbReference>
<dbReference type="InterPro" id="IPR038413">
    <property type="entry name" value="FTO_C_sf"/>
</dbReference>
<feature type="region of interest" description="Disordered" evidence="23">
    <location>
        <begin position="1"/>
        <end position="76"/>
    </location>
</feature>
<feature type="compositionally biased region" description="Basic residues" evidence="23">
    <location>
        <begin position="9"/>
        <end position="20"/>
    </location>
</feature>
<evidence type="ECO:0000259" key="24">
    <source>
        <dbReference type="SMART" id="SM01223"/>
    </source>
</evidence>
<comment type="catalytic activity">
    <reaction evidence="22">
        <text>a 5'-end (N(7)-methyl 5'-triphosphoguanosine)-(N(6),2'-O-dimethyladenosine) in mRNA + 2-oxoglutarate + O2 = a 5'-end (N(7)-methyl 5'-triphosphoguanosine)-(2'-O-methyladenosine) in mRNA + formaldehyde + succinate + CO2</text>
        <dbReference type="Rhea" id="RHEA:57896"/>
        <dbReference type="Rhea" id="RHEA-COMP:11518"/>
        <dbReference type="Rhea" id="RHEA-COMP:11519"/>
        <dbReference type="ChEBI" id="CHEBI:15379"/>
        <dbReference type="ChEBI" id="CHEBI:16526"/>
        <dbReference type="ChEBI" id="CHEBI:16810"/>
        <dbReference type="ChEBI" id="CHEBI:16842"/>
        <dbReference type="ChEBI" id="CHEBI:30031"/>
        <dbReference type="ChEBI" id="CHEBI:85958"/>
        <dbReference type="ChEBI" id="CHEBI:85959"/>
    </reaction>
</comment>
<dbReference type="GO" id="GO:0006307">
    <property type="term" value="P:DNA alkylation repair"/>
    <property type="evidence" value="ECO:0007669"/>
    <property type="project" value="InterPro"/>
</dbReference>
<dbReference type="InterPro" id="IPR024367">
    <property type="entry name" value="FTO_cat_dom"/>
</dbReference>
<dbReference type="Gene3D" id="1.20.58.1470">
    <property type="entry name" value="FTO C-terminal domain"/>
    <property type="match status" value="1"/>
</dbReference>
<dbReference type="GO" id="GO:0046872">
    <property type="term" value="F:metal ion binding"/>
    <property type="evidence" value="ECO:0007669"/>
    <property type="project" value="UniProtKB-KW"/>
</dbReference>
<keyword evidence="8" id="KW-0223">Dioxygenase</keyword>
<evidence type="ECO:0000256" key="11">
    <source>
        <dbReference type="ARBA" id="ARBA00023242"/>
    </source>
</evidence>
<dbReference type="PANTHER" id="PTHR31291">
    <property type="entry name" value="ALPHA-KETOGLUTARATE-DEPENDENT DIOXYGENASE FTO"/>
    <property type="match status" value="1"/>
</dbReference>
<proteinExistence type="inferred from homology"/>
<dbReference type="InterPro" id="IPR037151">
    <property type="entry name" value="AlkB-like_sf"/>
</dbReference>
<keyword evidence="6" id="KW-0963">Cytoplasm</keyword>
<evidence type="ECO:0000256" key="19">
    <source>
        <dbReference type="ARBA" id="ARBA00048158"/>
    </source>
</evidence>
<comment type="caution">
    <text evidence="25">The sequence shown here is derived from an EMBL/GenBank/DDBJ whole genome shotgun (WGS) entry which is preliminary data.</text>
</comment>
<dbReference type="GO" id="GO:0040014">
    <property type="term" value="P:regulation of multicellular organism growth"/>
    <property type="evidence" value="ECO:0007669"/>
    <property type="project" value="InterPro"/>
</dbReference>
<dbReference type="GO" id="GO:0005737">
    <property type="term" value="C:cytoplasm"/>
    <property type="evidence" value="ECO:0007669"/>
    <property type="project" value="UniProtKB-SubCell"/>
</dbReference>
<dbReference type="GO" id="GO:0042245">
    <property type="term" value="P:RNA repair"/>
    <property type="evidence" value="ECO:0007669"/>
    <property type="project" value="InterPro"/>
</dbReference>
<evidence type="ECO:0000256" key="15">
    <source>
        <dbReference type="ARBA" id="ARBA00032169"/>
    </source>
</evidence>
<dbReference type="VEuPathDB" id="FungiDB:AeMF1_003312"/>
<keyword evidence="9" id="KW-0560">Oxidoreductase</keyword>
<keyword evidence="10" id="KW-0408">Iron</keyword>
<reference evidence="25 26" key="1">
    <citation type="submission" date="2019-07" db="EMBL/GenBank/DDBJ databases">
        <title>Genomics analysis of Aphanomyces spp. identifies a new class of oomycete effector associated with host adaptation.</title>
        <authorList>
            <person name="Gaulin E."/>
        </authorList>
    </citation>
    <scope>NUCLEOTIDE SEQUENCE [LARGE SCALE GENOMIC DNA]</scope>
    <source>
        <strain evidence="25 26">ATCC 201684</strain>
    </source>
</reference>
<keyword evidence="11" id="KW-0539">Nucleus</keyword>
<dbReference type="Pfam" id="PF12934">
    <property type="entry name" value="FTO_CTD"/>
    <property type="match status" value="1"/>
</dbReference>
<evidence type="ECO:0000256" key="4">
    <source>
        <dbReference type="ARBA" id="ARBA00012931"/>
    </source>
</evidence>
<dbReference type="Proteomes" id="UP000481153">
    <property type="component" value="Unassembled WGS sequence"/>
</dbReference>
<evidence type="ECO:0000256" key="12">
    <source>
        <dbReference type="ARBA" id="ARBA00030404"/>
    </source>
</evidence>
<organism evidence="25 26">
    <name type="scientific">Aphanomyces euteiches</name>
    <dbReference type="NCBI Taxonomy" id="100861"/>
    <lineage>
        <taxon>Eukaryota</taxon>
        <taxon>Sar</taxon>
        <taxon>Stramenopiles</taxon>
        <taxon>Oomycota</taxon>
        <taxon>Saprolegniomycetes</taxon>
        <taxon>Saprolegniales</taxon>
        <taxon>Verrucalvaceae</taxon>
        <taxon>Aphanomyces</taxon>
    </lineage>
</organism>
<dbReference type="Pfam" id="PF12933">
    <property type="entry name" value="FTO_NTD"/>
    <property type="match status" value="2"/>
</dbReference>
<dbReference type="GO" id="GO:0035516">
    <property type="term" value="F:broad specificity oxidative DNA demethylase activity"/>
    <property type="evidence" value="ECO:0007669"/>
    <property type="project" value="InterPro"/>
</dbReference>
<evidence type="ECO:0000256" key="16">
    <source>
        <dbReference type="ARBA" id="ARBA00032950"/>
    </source>
</evidence>
<feature type="domain" description="Alpha-ketoglutarate-dependent dioxygenase FTO catalytic" evidence="24">
    <location>
        <begin position="85"/>
        <end position="327"/>
    </location>
</feature>
<dbReference type="Gene3D" id="2.60.120.590">
    <property type="entry name" value="Alpha-ketoglutarate-dependent dioxygenase AlkB-like"/>
    <property type="match status" value="1"/>
</dbReference>
<evidence type="ECO:0000256" key="2">
    <source>
        <dbReference type="ARBA" id="ARBA00004496"/>
    </source>
</evidence>
<comment type="catalytic activity">
    <reaction evidence="21">
        <text>N(6)-methyladenosine in U6 snRNA + 2-oxoglutarate + O2 = adenosine in U6 snRNA + formaldehyde + succinate + CO2</text>
        <dbReference type="Rhea" id="RHEA:57900"/>
        <dbReference type="Rhea" id="RHEA-COMP:13573"/>
        <dbReference type="Rhea" id="RHEA-COMP:13574"/>
        <dbReference type="ChEBI" id="CHEBI:15379"/>
        <dbReference type="ChEBI" id="CHEBI:16526"/>
        <dbReference type="ChEBI" id="CHEBI:16810"/>
        <dbReference type="ChEBI" id="CHEBI:16842"/>
        <dbReference type="ChEBI" id="CHEBI:30031"/>
        <dbReference type="ChEBI" id="CHEBI:74411"/>
        <dbReference type="ChEBI" id="CHEBI:74449"/>
    </reaction>
</comment>
<dbReference type="InterPro" id="IPR024366">
    <property type="entry name" value="FTO_C"/>
</dbReference>
<evidence type="ECO:0000256" key="23">
    <source>
        <dbReference type="SAM" id="MobiDB-lite"/>
    </source>
</evidence>
<accession>A0A6G0WHV1</accession>
<evidence type="ECO:0000256" key="5">
    <source>
        <dbReference type="ARBA" id="ARBA00013477"/>
    </source>
</evidence>
<evidence type="ECO:0000256" key="8">
    <source>
        <dbReference type="ARBA" id="ARBA00022964"/>
    </source>
</evidence>
<name>A0A6G0WHV1_9STRA</name>
<keyword evidence="7" id="KW-0479">Metal-binding</keyword>
<evidence type="ECO:0000256" key="17">
    <source>
        <dbReference type="ARBA" id="ARBA00046452"/>
    </source>
</evidence>
<comment type="catalytic activity">
    <reaction evidence="19">
        <text>an N(6)-methyladenosine in mRNA + 2-oxoglutarate + O2 = an adenosine in mRNA + formaldehyde + succinate + CO2</text>
        <dbReference type="Rhea" id="RHEA:49520"/>
        <dbReference type="Rhea" id="RHEA-COMP:12414"/>
        <dbReference type="Rhea" id="RHEA-COMP:12417"/>
        <dbReference type="ChEBI" id="CHEBI:15379"/>
        <dbReference type="ChEBI" id="CHEBI:16526"/>
        <dbReference type="ChEBI" id="CHEBI:16810"/>
        <dbReference type="ChEBI" id="CHEBI:16842"/>
        <dbReference type="ChEBI" id="CHEBI:30031"/>
        <dbReference type="ChEBI" id="CHEBI:74411"/>
        <dbReference type="ChEBI" id="CHEBI:74449"/>
        <dbReference type="EC" id="1.14.11.53"/>
    </reaction>
</comment>
<keyword evidence="26" id="KW-1185">Reference proteome</keyword>
<comment type="similarity">
    <text evidence="3">Belongs to the fto family.</text>
</comment>
<sequence length="512" mass="58484">MDTKERKKLERLKKKLKAQKKKEASAPKPASTAPSVPAKPAPNSLKRPAPEHPTAPATKKQDTTTKAFPVPSPYSGPEKFLTPSHPQFNEILKRSYVGFVHEPGTTLPRDFHEGMRSAFEKLRDNEYFQYDVVMAGGKHLSRTFVRRTLVGDYGITYKYLGLRIFAHVWDKPHCAPVFKSLYQLNQRMIERTKRSMKPTPPLCDYNLTLINYMEPDNPMLGLKADPTYDMGKVSVSWHADSSLQDYSSIGVYHSLLGNKKKKAPCDWRIAMRLSPEVPGAATTPPLVLPTDGGDVYYLNGDFNHFHQHMVLAGTAVRVSSTHRVAVTDEDTLQYIQGRVARALKSSANGNSPFRDGEVDAVREEQATLTVVEMDWIRQYWIQGVKHDELHTDWQGPMRKLEASWLVLEERTKTLVDALLKTQDIEHLKVLKAVLEGLRARQAGRDQFVHRMRDKVFKRIHADFQPTERPTWKSGILPKDLTDVIAKLNAHKEELEKEKKKQWKANHKKQQKK</sequence>
<dbReference type="GO" id="GO:1990931">
    <property type="term" value="F:mRNA N6-methyladenosine dioxygenase activity"/>
    <property type="evidence" value="ECO:0007669"/>
    <property type="project" value="UniProtKB-EC"/>
</dbReference>
<dbReference type="SMART" id="SM01223">
    <property type="entry name" value="FTO_NTD"/>
    <property type="match status" value="1"/>
</dbReference>
<evidence type="ECO:0000256" key="7">
    <source>
        <dbReference type="ARBA" id="ARBA00022723"/>
    </source>
</evidence>
<evidence type="ECO:0000256" key="18">
    <source>
        <dbReference type="ARBA" id="ARBA00047457"/>
    </source>
</evidence>
<evidence type="ECO:0000256" key="14">
    <source>
        <dbReference type="ARBA" id="ARBA00030557"/>
    </source>
</evidence>